<reference evidence="6 7" key="1">
    <citation type="submission" date="2016-10" db="EMBL/GenBank/DDBJ databases">
        <authorList>
            <person name="de Groot N.N."/>
        </authorList>
    </citation>
    <scope>NUCLEOTIDE SEQUENCE [LARGE SCALE GENOMIC DNA]</scope>
    <source>
        <strain evidence="6 7">DSM 19012</strain>
    </source>
</reference>
<dbReference type="EMBL" id="FONA01000032">
    <property type="protein sequence ID" value="SFF06724.1"/>
    <property type="molecule type" value="Genomic_DNA"/>
</dbReference>
<comment type="subcellular location">
    <subcellularLocation>
        <location evidence="5">Cytoplasm</location>
    </subcellularLocation>
    <subcellularLocation>
        <location evidence="1">Membrane</location>
    </subcellularLocation>
</comment>
<dbReference type="NCBIfam" id="NF009905">
    <property type="entry name" value="PRK13368.1"/>
    <property type="match status" value="1"/>
</dbReference>
<dbReference type="AlphaFoldDB" id="A0A1I2FMK1"/>
<comment type="function">
    <text evidence="5">Activates KDO (a required 8-carbon sugar) for incorporation into bacterial lipopolysaccharide in Gram-negative bacteria.</text>
</comment>
<evidence type="ECO:0000256" key="3">
    <source>
        <dbReference type="ARBA" id="ARBA00022695"/>
    </source>
</evidence>
<keyword evidence="2 5" id="KW-0808">Transferase</keyword>
<comment type="pathway">
    <text evidence="5">Nucleotide-sugar biosynthesis; CMP-3-deoxy-D-manno-octulosonate biosynthesis; CMP-3-deoxy-D-manno-octulosonate from 3-deoxy-D-manno-octulosonate and CTP: step 1/1.</text>
</comment>
<evidence type="ECO:0000313" key="6">
    <source>
        <dbReference type="EMBL" id="SFF06724.1"/>
    </source>
</evidence>
<comment type="catalytic activity">
    <reaction evidence="5">
        <text>3-deoxy-alpha-D-manno-oct-2-ulosonate + CTP = CMP-3-deoxy-beta-D-manno-octulosonate + diphosphate</text>
        <dbReference type="Rhea" id="RHEA:23448"/>
        <dbReference type="ChEBI" id="CHEBI:33019"/>
        <dbReference type="ChEBI" id="CHEBI:37563"/>
        <dbReference type="ChEBI" id="CHEBI:85986"/>
        <dbReference type="ChEBI" id="CHEBI:85987"/>
        <dbReference type="EC" id="2.7.7.38"/>
    </reaction>
</comment>
<dbReference type="OrthoDB" id="9815559at2"/>
<dbReference type="HAMAP" id="MF_00057">
    <property type="entry name" value="KdsB"/>
    <property type="match status" value="1"/>
</dbReference>
<evidence type="ECO:0000256" key="4">
    <source>
        <dbReference type="ARBA" id="ARBA00022985"/>
    </source>
</evidence>
<dbReference type="NCBIfam" id="NF003952">
    <property type="entry name" value="PRK05450.1-5"/>
    <property type="match status" value="1"/>
</dbReference>
<dbReference type="GO" id="GO:0005829">
    <property type="term" value="C:cytosol"/>
    <property type="evidence" value="ECO:0007669"/>
    <property type="project" value="TreeGrafter"/>
</dbReference>
<evidence type="ECO:0000256" key="1">
    <source>
        <dbReference type="ARBA" id="ARBA00004370"/>
    </source>
</evidence>
<dbReference type="PANTHER" id="PTHR42866:SF2">
    <property type="entry name" value="3-DEOXY-MANNO-OCTULOSONATE CYTIDYLYLTRANSFERASE, MITOCHONDRIAL"/>
    <property type="match status" value="1"/>
</dbReference>
<dbReference type="PANTHER" id="PTHR42866">
    <property type="entry name" value="3-DEOXY-MANNO-OCTULOSONATE CYTIDYLYLTRANSFERASE"/>
    <property type="match status" value="1"/>
</dbReference>
<name>A0A1I2FMK1_9BACT</name>
<dbReference type="Gene3D" id="3.90.550.10">
    <property type="entry name" value="Spore Coat Polysaccharide Biosynthesis Protein SpsA, Chain A"/>
    <property type="match status" value="1"/>
</dbReference>
<evidence type="ECO:0000313" key="7">
    <source>
        <dbReference type="Proteomes" id="UP000181976"/>
    </source>
</evidence>
<dbReference type="GO" id="GO:0008690">
    <property type="term" value="F:3-deoxy-manno-octulosonate cytidylyltransferase activity"/>
    <property type="evidence" value="ECO:0007669"/>
    <property type="project" value="UniProtKB-UniRule"/>
</dbReference>
<dbReference type="InParanoid" id="A0A1I2FMK1"/>
<dbReference type="Pfam" id="PF02348">
    <property type="entry name" value="CTP_transf_3"/>
    <property type="match status" value="1"/>
</dbReference>
<dbReference type="InterPro" id="IPR003329">
    <property type="entry name" value="Cytidylyl_trans"/>
</dbReference>
<keyword evidence="3 5" id="KW-0548">Nucleotidyltransferase</keyword>
<organism evidence="6 7">
    <name type="scientific">Thermophagus xiamenensis</name>
    <dbReference type="NCBI Taxonomy" id="385682"/>
    <lineage>
        <taxon>Bacteria</taxon>
        <taxon>Pseudomonadati</taxon>
        <taxon>Bacteroidota</taxon>
        <taxon>Bacteroidia</taxon>
        <taxon>Marinilabiliales</taxon>
        <taxon>Marinilabiliaceae</taxon>
        <taxon>Thermophagus</taxon>
    </lineage>
</organism>
<dbReference type="NCBIfam" id="TIGR00466">
    <property type="entry name" value="kdsB"/>
    <property type="match status" value="1"/>
</dbReference>
<dbReference type="eggNOG" id="COG1212">
    <property type="taxonomic scope" value="Bacteria"/>
</dbReference>
<dbReference type="SUPFAM" id="SSF53448">
    <property type="entry name" value="Nucleotide-diphospho-sugar transferases"/>
    <property type="match status" value="1"/>
</dbReference>
<dbReference type="UniPathway" id="UPA00358">
    <property type="reaction ID" value="UER00476"/>
</dbReference>
<sequence length="252" mass="28887">MEVKDILGIIPARYASTRFPGKPLADIGGKPMIQRVYEQASKVLPQVVVATDDERIMEAVSNFGGQGVMTAKSHRSGTDRCQEALNKTEILHNRSYKVVVNIQGDEPFINPKQIEKLTSCFHNADTEIATLVKPLKNHTELFDPNKPKVVIDKNNNALYFSRSPIPYLRNIQSEKWHLHHNYYIHIGLYAYRTDVLREITCLKPSPLEIAESLEQLRWIENGYIITTRQTEFESWSIDTPNDIERLKEKGIL</sequence>
<keyword evidence="4 5" id="KW-0448">Lipopolysaccharide biosynthesis</keyword>
<evidence type="ECO:0000256" key="2">
    <source>
        <dbReference type="ARBA" id="ARBA00022679"/>
    </source>
</evidence>
<keyword evidence="5" id="KW-0963">Cytoplasm</keyword>
<dbReference type="NCBIfam" id="NF003950">
    <property type="entry name" value="PRK05450.1-3"/>
    <property type="match status" value="1"/>
</dbReference>
<proteinExistence type="inferred from homology"/>
<dbReference type="STRING" id="385682.SAMN05444380_13216"/>
<keyword evidence="7" id="KW-1185">Reference proteome</keyword>
<dbReference type="EC" id="2.7.7.38" evidence="5"/>
<gene>
    <name evidence="5" type="primary">kdsB</name>
    <name evidence="6" type="ORF">SAMN05444380_13216</name>
</gene>
<dbReference type="GO" id="GO:0009103">
    <property type="term" value="P:lipopolysaccharide biosynthetic process"/>
    <property type="evidence" value="ECO:0007669"/>
    <property type="project" value="UniProtKB-UniRule"/>
</dbReference>
<dbReference type="CDD" id="cd02517">
    <property type="entry name" value="CMP-KDO-Synthetase"/>
    <property type="match status" value="1"/>
</dbReference>
<accession>A0A1I2FMK1</accession>
<dbReference type="GO" id="GO:0016020">
    <property type="term" value="C:membrane"/>
    <property type="evidence" value="ECO:0007669"/>
    <property type="project" value="UniProtKB-SubCell"/>
</dbReference>
<dbReference type="FunCoup" id="A0A1I2FMK1">
    <property type="interactions" value="381"/>
</dbReference>
<dbReference type="FunFam" id="3.90.550.10:FF:000011">
    <property type="entry name" value="3-deoxy-manno-octulosonate cytidylyltransferase"/>
    <property type="match status" value="1"/>
</dbReference>
<dbReference type="InterPro" id="IPR004528">
    <property type="entry name" value="KdsB"/>
</dbReference>
<dbReference type="Proteomes" id="UP000181976">
    <property type="component" value="Unassembled WGS sequence"/>
</dbReference>
<dbReference type="RefSeq" id="WP_010528306.1">
    <property type="nucleotide sequence ID" value="NZ_AFSL01000079.1"/>
</dbReference>
<comment type="similarity">
    <text evidence="5">Belongs to the KdsB family.</text>
</comment>
<dbReference type="InterPro" id="IPR029044">
    <property type="entry name" value="Nucleotide-diphossugar_trans"/>
</dbReference>
<protein>
    <recommendedName>
        <fullName evidence="5">3-deoxy-manno-octulosonate cytidylyltransferase</fullName>
        <ecNumber evidence="5">2.7.7.38</ecNumber>
    </recommendedName>
    <alternativeName>
        <fullName evidence="5">CMP-2-keto-3-deoxyoctulosonic acid synthase</fullName>
        <shortName evidence="5">CKS</shortName>
        <shortName evidence="5">CMP-KDO synthase</shortName>
    </alternativeName>
</protein>
<evidence type="ECO:0000256" key="5">
    <source>
        <dbReference type="HAMAP-Rule" id="MF_00057"/>
    </source>
</evidence>
<dbReference type="GO" id="GO:0033468">
    <property type="term" value="P:CMP-keto-3-deoxy-D-manno-octulosonic acid biosynthetic process"/>
    <property type="evidence" value="ECO:0007669"/>
    <property type="project" value="UniProtKB-UniRule"/>
</dbReference>